<proteinExistence type="predicted"/>
<keyword evidence="2" id="KW-1185">Reference proteome</keyword>
<reference evidence="1 2" key="1">
    <citation type="submission" date="2020-08" db="EMBL/GenBank/DDBJ databases">
        <title>Genomic Encyclopedia of Type Strains, Phase IV (KMG-V): Genome sequencing to study the core and pangenomes of soil and plant-associated prokaryotes.</title>
        <authorList>
            <person name="Whitman W."/>
        </authorList>
    </citation>
    <scope>NUCLEOTIDE SEQUENCE [LARGE SCALE GENOMIC DNA]</scope>
    <source>
        <strain evidence="1 2">M8UP14</strain>
    </source>
</reference>
<name>A0A7W7ZJS9_9BACT</name>
<accession>A0A7W7ZJS9</accession>
<protein>
    <submittedName>
        <fullName evidence="1">Uncharacterized protein</fullName>
    </submittedName>
</protein>
<organism evidence="1 2">
    <name type="scientific">Granulicella aggregans</name>
    <dbReference type="NCBI Taxonomy" id="474949"/>
    <lineage>
        <taxon>Bacteria</taxon>
        <taxon>Pseudomonadati</taxon>
        <taxon>Acidobacteriota</taxon>
        <taxon>Terriglobia</taxon>
        <taxon>Terriglobales</taxon>
        <taxon>Acidobacteriaceae</taxon>
        <taxon>Granulicella</taxon>
    </lineage>
</organism>
<comment type="caution">
    <text evidence="1">The sequence shown here is derived from an EMBL/GenBank/DDBJ whole genome shotgun (WGS) entry which is preliminary data.</text>
</comment>
<sequence>MSLAEQRMQLITLLTSEANTSSDSGGRYSRVAELHDELAMVEAALDGVPLEQLGMLLSREEVSWGVGPTERNTGVSATLHMSSGLRIVAVRIKAAKQKIAKAFLLGDLPYGKLTGSKR</sequence>
<gene>
    <name evidence="1" type="ORF">HDF16_005212</name>
</gene>
<evidence type="ECO:0000313" key="1">
    <source>
        <dbReference type="EMBL" id="MBB5060476.1"/>
    </source>
</evidence>
<evidence type="ECO:0000313" key="2">
    <source>
        <dbReference type="Proteomes" id="UP000540989"/>
    </source>
</evidence>
<dbReference type="Proteomes" id="UP000540989">
    <property type="component" value="Unassembled WGS sequence"/>
</dbReference>
<dbReference type="EMBL" id="JACHIP010000014">
    <property type="protein sequence ID" value="MBB5060476.1"/>
    <property type="molecule type" value="Genomic_DNA"/>
</dbReference>
<dbReference type="AlphaFoldDB" id="A0A7W7ZJS9"/>